<evidence type="ECO:0000313" key="2">
    <source>
        <dbReference type="Proteomes" id="UP000601055"/>
    </source>
</evidence>
<keyword evidence="2" id="KW-1185">Reference proteome</keyword>
<organism evidence="1 2">
    <name type="scientific">Pedobacter planticolens</name>
    <dbReference type="NCBI Taxonomy" id="2679964"/>
    <lineage>
        <taxon>Bacteria</taxon>
        <taxon>Pseudomonadati</taxon>
        <taxon>Bacteroidota</taxon>
        <taxon>Sphingobacteriia</taxon>
        <taxon>Sphingobacteriales</taxon>
        <taxon>Sphingobacteriaceae</taxon>
        <taxon>Pedobacter</taxon>
    </lineage>
</organism>
<name>A0A923DUB3_9SPHI</name>
<sequence length="965" mass="113399">MADKKTKGYKPLFSAEFLSGYLLNFDLSTVSGIKKNREIISNWADTDESGKLDLMKEESIKSRFLLEIFGQLLGFNYKNTGKWLFQEEQRSKVGQTKPDGALGTFYISEDRIKSEVRIVIEVKNSSALLDDKQLRKTGISPVDQAFLYSTKMEGKCKWVVVTNLREIRFYRANDQSRYQRYLLTELLHEEKLKELLYLFHRDRLDNQLESTTEKLLVIHQKSLPREITNAHIIDELHLSLKRFEEMNFVSPRLIANLRPFNVLDNYVWHYSPSGKLFTLNFQIFELIRNLKYVQGELQIEPEYEKALISEQVIEYRKKLDFIFEKLYRSQIYAISALKSLETTKEEKKHTIGFSYRHPVPINAGNGAILKIKPKSVTDCDCLSCNYRSLDFRKLIGKVEKIEAQEDYNPLELAYGHYLISTDNHKRSYKILKDIEHDTKGVDKHILLHFAAKFNLLYHYNLFYDEGDGKKIRKELYNIDLDRLINNEIDIYVDKEVRKLLVDIKDDKLFKDAIHNCRETLQQIKEMKSLYERGGEMSGPNYPELIHDEYLKVYGHFQQNYLVRDVFSSYREYVELVFEAMLTSAQTIGAGLSIIREFYLTEAVIYASNSRVKELLARMGRIPMEREQKHIFLKKAEAFFSSYVNVGIFGNLSKNELIARQLHNWRFHDKFNDMFNNLCTLLSHIEPSREEFLPLSEPIVRFIAVDDDLRWWDVQQLGKLITSVDILNEKQLYDLLKSSIGPHRYPKGNKYKTLINDICQAMEKFHPGFLLTDEHTVRAAILSCHNEGIADLLPLAAIWKISSLENQRLLTLEFERQLDNNFNEDFYEHLLKQKIIPHDRKDYLFRLANEVNKFKVIGYTGMENGNAKFTHTVHINFLMIPYILNLDFGLPEFEVLDTLSPFESWLRNPLNFDYESFEPNWLLACNKFVHERLKGNQLIALSLEDNLRKSFDKKLAEIYFGYFAKT</sequence>
<dbReference type="AlphaFoldDB" id="A0A923DUB3"/>
<protein>
    <submittedName>
        <fullName evidence="1">Uncharacterized protein</fullName>
    </submittedName>
</protein>
<proteinExistence type="predicted"/>
<evidence type="ECO:0000313" key="1">
    <source>
        <dbReference type="EMBL" id="MBB2143987.1"/>
    </source>
</evidence>
<dbReference type="EMBL" id="WNXD01000001">
    <property type="protein sequence ID" value="MBB2143987.1"/>
    <property type="molecule type" value="Genomic_DNA"/>
</dbReference>
<dbReference type="Proteomes" id="UP000601055">
    <property type="component" value="Unassembled WGS sequence"/>
</dbReference>
<reference evidence="1" key="1">
    <citation type="submission" date="2019-11" db="EMBL/GenBank/DDBJ databases">
        <title>Description of Pedobacter sp. LMG 31464T.</title>
        <authorList>
            <person name="Carlier A."/>
            <person name="Qi S."/>
            <person name="Vandamme P."/>
        </authorList>
    </citation>
    <scope>NUCLEOTIDE SEQUENCE</scope>
    <source>
        <strain evidence="1">LMG 31464</strain>
    </source>
</reference>
<accession>A0A923DUB3</accession>
<comment type="caution">
    <text evidence="1">The sequence shown here is derived from an EMBL/GenBank/DDBJ whole genome shotgun (WGS) entry which is preliminary data.</text>
</comment>
<gene>
    <name evidence="1" type="ORF">GM921_00690</name>
</gene>
<dbReference type="RefSeq" id="WP_182920690.1">
    <property type="nucleotide sequence ID" value="NZ_WNXD01000001.1"/>
</dbReference>